<dbReference type="InterPro" id="IPR000719">
    <property type="entry name" value="Prot_kinase_dom"/>
</dbReference>
<feature type="cross-link" description="Glycyl lysine isopeptide (Lys-Gly) (interchain with G-Cter in SUMO2)" evidence="8">
    <location>
        <position position="177"/>
    </location>
</feature>
<name>A0A2J7ZIQ8_9CHLO</name>
<feature type="binding site" evidence="7">
    <location>
        <begin position="128"/>
        <end position="130"/>
    </location>
    <ligand>
        <name>ATP</name>
        <dbReference type="ChEBI" id="CHEBI:30616"/>
    </ligand>
</feature>
<dbReference type="GO" id="GO:0004674">
    <property type="term" value="F:protein serine/threonine kinase activity"/>
    <property type="evidence" value="ECO:0007669"/>
    <property type="project" value="UniProtKB-KW"/>
</dbReference>
<accession>A0A2J7ZIQ8</accession>
<dbReference type="Proteomes" id="UP000236333">
    <property type="component" value="Unassembled WGS sequence"/>
</dbReference>
<proteinExistence type="predicted"/>
<dbReference type="PANTHER" id="PTHR24350">
    <property type="entry name" value="SERINE/THREONINE-PROTEIN KINASE IAL-RELATED"/>
    <property type="match status" value="1"/>
</dbReference>
<protein>
    <submittedName>
        <fullName evidence="12">Serine/threonine-protein kinase PLK4</fullName>
    </submittedName>
</protein>
<feature type="non-terminal residue" evidence="12">
    <location>
        <position position="596"/>
    </location>
</feature>
<dbReference type="EMBL" id="PGGS01001658">
    <property type="protein sequence ID" value="PNH00157.1"/>
    <property type="molecule type" value="Genomic_DNA"/>
</dbReference>
<keyword evidence="3 7" id="KW-0547">Nucleotide-binding</keyword>
<dbReference type="GO" id="GO:0005524">
    <property type="term" value="F:ATP binding"/>
    <property type="evidence" value="ECO:0007669"/>
    <property type="project" value="UniProtKB-KW"/>
</dbReference>
<evidence type="ECO:0000313" key="13">
    <source>
        <dbReference type="Proteomes" id="UP000236333"/>
    </source>
</evidence>
<dbReference type="SMART" id="SM00220">
    <property type="entry name" value="S_TKc"/>
    <property type="match status" value="1"/>
</dbReference>
<dbReference type="InterPro" id="IPR011009">
    <property type="entry name" value="Kinase-like_dom_sf"/>
</dbReference>
<dbReference type="PROSITE" id="PS50011">
    <property type="entry name" value="PROTEIN_KINASE_DOM"/>
    <property type="match status" value="1"/>
</dbReference>
<reference evidence="12 13" key="1">
    <citation type="journal article" date="2017" name="Mol. Biol. Evol.">
        <title>The 4-celled Tetrabaena socialis nuclear genome reveals the essential components for genetic control of cell number at the origin of multicellularity in the volvocine lineage.</title>
        <authorList>
            <person name="Featherston J."/>
            <person name="Arakaki Y."/>
            <person name="Hanschen E.R."/>
            <person name="Ferris P.J."/>
            <person name="Michod R.E."/>
            <person name="Olson B.J.S.C."/>
            <person name="Nozaki H."/>
            <person name="Durand P.M."/>
        </authorList>
    </citation>
    <scope>NUCLEOTIDE SEQUENCE [LARGE SCALE GENOMIC DNA]</scope>
    <source>
        <strain evidence="12 13">NIES-571</strain>
    </source>
</reference>
<evidence type="ECO:0000256" key="4">
    <source>
        <dbReference type="ARBA" id="ARBA00022777"/>
    </source>
</evidence>
<organism evidence="12 13">
    <name type="scientific">Tetrabaena socialis</name>
    <dbReference type="NCBI Taxonomy" id="47790"/>
    <lineage>
        <taxon>Eukaryota</taxon>
        <taxon>Viridiplantae</taxon>
        <taxon>Chlorophyta</taxon>
        <taxon>core chlorophytes</taxon>
        <taxon>Chlorophyceae</taxon>
        <taxon>CS clade</taxon>
        <taxon>Chlamydomonadales</taxon>
        <taxon>Tetrabaenaceae</taxon>
        <taxon>Tetrabaena</taxon>
    </lineage>
</organism>
<evidence type="ECO:0000256" key="5">
    <source>
        <dbReference type="ARBA" id="ARBA00022840"/>
    </source>
</evidence>
<keyword evidence="13" id="KW-1185">Reference proteome</keyword>
<feature type="compositionally biased region" description="Low complexity" evidence="10">
    <location>
        <begin position="56"/>
        <end position="70"/>
    </location>
</feature>
<evidence type="ECO:0000256" key="3">
    <source>
        <dbReference type="ARBA" id="ARBA00022741"/>
    </source>
</evidence>
<dbReference type="OrthoDB" id="377346at2759"/>
<keyword evidence="4 12" id="KW-0418">Kinase</keyword>
<keyword evidence="9" id="KW-0175">Coiled coil</keyword>
<dbReference type="Gene3D" id="1.10.510.10">
    <property type="entry name" value="Transferase(Phosphotransferase) domain 1"/>
    <property type="match status" value="1"/>
</dbReference>
<dbReference type="Pfam" id="PF00069">
    <property type="entry name" value="Pkinase"/>
    <property type="match status" value="1"/>
</dbReference>
<feature type="non-terminal residue" evidence="12">
    <location>
        <position position="1"/>
    </location>
</feature>
<evidence type="ECO:0000256" key="10">
    <source>
        <dbReference type="SAM" id="MobiDB-lite"/>
    </source>
</evidence>
<sequence length="596" mass="59679">VRSVPQELYNMLYGATRILQHLLEAEQWVPVEAHASFQAIIHRMEERCPGLREATAEGAGQGAAAAGSSGRPTEALEPQPNISACLPGCPSPHMRISLPRAIACRTHCRTSLIACPTQDDQHLVLVEEMAANGDLHHLLGSLGSRMSELQARALVLGPLLEAVAHLHAGGVCHRDIKPDNLLFTQDWRLVLGDFGIAINLLLERAVTRAGTVGFMAPEVERCPVKHRPEDNKQDASLAYTTAVVAAEAEAWARAGAGAQAHQAAHPVPSEALRLLAKQLGTLRTVLQPVLHPEDVSYIFGRVAAACSETLAGLLDGLAAPLPPPPEAPPPPQGLLRGLGGGGAAAQAAWDATRRANSLFVLQTLAALPLDPTRGPSCVSRLATFYTKHFGLLPPDAQVAAPLPQAVLAAAAVAAAGAVTAEAAAAGAEAAVAGTAATEAPTAEAMSLEPAAEVAVAEAAAAAAAAAEEAATEEAAATAAAAAEAKAAAAEAAAAEEAAAELAAAKAAEAEAADAEAQAAAVEAAEAEAAAAEAAVAEVAASELAAAQSAAAEAASLEAAAAEMAAVAAAEATAAGAAAVQAANEAQVAASEAAAAE</sequence>
<evidence type="ECO:0000256" key="2">
    <source>
        <dbReference type="ARBA" id="ARBA00022679"/>
    </source>
</evidence>
<dbReference type="SUPFAM" id="SSF56112">
    <property type="entry name" value="Protein kinase-like (PK-like)"/>
    <property type="match status" value="1"/>
</dbReference>
<evidence type="ECO:0000256" key="6">
    <source>
        <dbReference type="PIRSR" id="PIRSR630616-1"/>
    </source>
</evidence>
<dbReference type="AlphaFoldDB" id="A0A2J7ZIQ8"/>
<feature type="active site" description="Proton acceptor" evidence="6">
    <location>
        <position position="175"/>
    </location>
</feature>
<comment type="caution">
    <text evidence="12">The sequence shown here is derived from an EMBL/GenBank/DDBJ whole genome shotgun (WGS) entry which is preliminary data.</text>
</comment>
<gene>
    <name evidence="12" type="ORF">TSOC_014034</name>
</gene>
<feature type="coiled-coil region" evidence="9">
    <location>
        <begin position="479"/>
        <end position="541"/>
    </location>
</feature>
<dbReference type="PROSITE" id="PS00108">
    <property type="entry name" value="PROTEIN_KINASE_ST"/>
    <property type="match status" value="1"/>
</dbReference>
<dbReference type="InterPro" id="IPR030616">
    <property type="entry name" value="Aur-like"/>
</dbReference>
<evidence type="ECO:0000259" key="11">
    <source>
        <dbReference type="PROSITE" id="PS50011"/>
    </source>
</evidence>
<feature type="domain" description="Protein kinase" evidence="11">
    <location>
        <begin position="1"/>
        <end position="335"/>
    </location>
</feature>
<evidence type="ECO:0000256" key="7">
    <source>
        <dbReference type="PIRSR" id="PIRSR630616-2"/>
    </source>
</evidence>
<evidence type="ECO:0000256" key="1">
    <source>
        <dbReference type="ARBA" id="ARBA00022527"/>
    </source>
</evidence>
<dbReference type="InterPro" id="IPR008271">
    <property type="entry name" value="Ser/Thr_kinase_AS"/>
</dbReference>
<evidence type="ECO:0000256" key="8">
    <source>
        <dbReference type="PIRSR" id="PIRSR630616-3"/>
    </source>
</evidence>
<evidence type="ECO:0000313" key="12">
    <source>
        <dbReference type="EMBL" id="PNH00157.1"/>
    </source>
</evidence>
<feature type="binding site" evidence="7">
    <location>
        <position position="193"/>
    </location>
    <ligand>
        <name>ATP</name>
        <dbReference type="ChEBI" id="CHEBI:30616"/>
    </ligand>
</feature>
<keyword evidence="1" id="KW-0723">Serine/threonine-protein kinase</keyword>
<feature type="region of interest" description="Disordered" evidence="10">
    <location>
        <begin position="55"/>
        <end position="79"/>
    </location>
</feature>
<evidence type="ECO:0000256" key="9">
    <source>
        <dbReference type="SAM" id="Coils"/>
    </source>
</evidence>
<keyword evidence="2" id="KW-0808">Transferase</keyword>
<keyword evidence="5 7" id="KW-0067">ATP-binding</keyword>